<protein>
    <submittedName>
        <fullName evidence="2">Uncharacterized protein</fullName>
    </submittedName>
</protein>
<reference evidence="2 3" key="1">
    <citation type="submission" date="2018-04" db="EMBL/GenBank/DDBJ databases">
        <title>The genome of golden apple snail Pomacea canaliculata provides insight into stress tolerance and invasive adaptation.</title>
        <authorList>
            <person name="Liu C."/>
            <person name="Liu B."/>
            <person name="Ren Y."/>
            <person name="Zhang Y."/>
            <person name="Wang H."/>
            <person name="Li S."/>
            <person name="Jiang F."/>
            <person name="Yin L."/>
            <person name="Zhang G."/>
            <person name="Qian W."/>
            <person name="Fan W."/>
        </authorList>
    </citation>
    <scope>NUCLEOTIDE SEQUENCE [LARGE SCALE GENOMIC DNA]</scope>
    <source>
        <strain evidence="2">SZHN2017</strain>
        <tissue evidence="2">Muscle</tissue>
    </source>
</reference>
<evidence type="ECO:0000256" key="1">
    <source>
        <dbReference type="SAM" id="MobiDB-lite"/>
    </source>
</evidence>
<dbReference type="AlphaFoldDB" id="A0A2T7NZQ3"/>
<comment type="caution">
    <text evidence="2">The sequence shown here is derived from an EMBL/GenBank/DDBJ whole genome shotgun (WGS) entry which is preliminary data.</text>
</comment>
<name>A0A2T7NZQ3_POMCA</name>
<sequence>MEELDLMTTVRGGVCPVQVVVVVDGVDTVEERLVAGMKEGQSEAEDGVAVARPTSPVCTRGRGGRLLSRLD</sequence>
<keyword evidence="3" id="KW-1185">Reference proteome</keyword>
<organism evidence="2 3">
    <name type="scientific">Pomacea canaliculata</name>
    <name type="common">Golden apple snail</name>
    <dbReference type="NCBI Taxonomy" id="400727"/>
    <lineage>
        <taxon>Eukaryota</taxon>
        <taxon>Metazoa</taxon>
        <taxon>Spiralia</taxon>
        <taxon>Lophotrochozoa</taxon>
        <taxon>Mollusca</taxon>
        <taxon>Gastropoda</taxon>
        <taxon>Caenogastropoda</taxon>
        <taxon>Architaenioglossa</taxon>
        <taxon>Ampullarioidea</taxon>
        <taxon>Ampullariidae</taxon>
        <taxon>Pomacea</taxon>
    </lineage>
</organism>
<gene>
    <name evidence="2" type="ORF">C0Q70_14329</name>
</gene>
<evidence type="ECO:0000313" key="2">
    <source>
        <dbReference type="EMBL" id="PVD26651.1"/>
    </source>
</evidence>
<feature type="region of interest" description="Disordered" evidence="1">
    <location>
        <begin position="38"/>
        <end position="71"/>
    </location>
</feature>
<accession>A0A2T7NZQ3</accession>
<dbReference type="EMBL" id="PZQS01000008">
    <property type="protein sequence ID" value="PVD26651.1"/>
    <property type="molecule type" value="Genomic_DNA"/>
</dbReference>
<dbReference type="Proteomes" id="UP000245119">
    <property type="component" value="Linkage Group LG8"/>
</dbReference>
<evidence type="ECO:0000313" key="3">
    <source>
        <dbReference type="Proteomes" id="UP000245119"/>
    </source>
</evidence>
<proteinExistence type="predicted"/>